<dbReference type="SUPFAM" id="SSF63882">
    <property type="entry name" value="MoeA N-terminal region -like"/>
    <property type="match status" value="1"/>
</dbReference>
<dbReference type="EMBL" id="PRDL01000001">
    <property type="protein sequence ID" value="MBE8718579.1"/>
    <property type="molecule type" value="Genomic_DNA"/>
</dbReference>
<dbReference type="InterPro" id="IPR036425">
    <property type="entry name" value="MoaB/Mog-like_dom_sf"/>
</dbReference>
<keyword evidence="6" id="KW-0460">Magnesium</keyword>
<dbReference type="RefSeq" id="WP_193911257.1">
    <property type="nucleotide sequence ID" value="NZ_PRDL01000001.1"/>
</dbReference>
<name>A0A928V9N0_9GAMM</name>
<evidence type="ECO:0000313" key="8">
    <source>
        <dbReference type="EMBL" id="MBE8718579.1"/>
    </source>
</evidence>
<evidence type="ECO:0000256" key="1">
    <source>
        <dbReference type="ARBA" id="ARBA00002901"/>
    </source>
</evidence>
<keyword evidence="6" id="KW-0808">Transferase</keyword>
<keyword evidence="6" id="KW-0500">Molybdenum</keyword>
<dbReference type="Pfam" id="PF03453">
    <property type="entry name" value="MoeA_N"/>
    <property type="match status" value="1"/>
</dbReference>
<evidence type="ECO:0000256" key="3">
    <source>
        <dbReference type="ARBA" id="ARBA00010763"/>
    </source>
</evidence>
<dbReference type="AlphaFoldDB" id="A0A928V9N0"/>
<protein>
    <recommendedName>
        <fullName evidence="6">Molybdopterin molybdenumtransferase</fullName>
        <ecNumber evidence="6">2.10.1.1</ecNumber>
    </recommendedName>
</protein>
<dbReference type="InterPro" id="IPR036135">
    <property type="entry name" value="MoeA_linker/N_sf"/>
</dbReference>
<dbReference type="GO" id="GO:0005829">
    <property type="term" value="C:cytosol"/>
    <property type="evidence" value="ECO:0007669"/>
    <property type="project" value="TreeGrafter"/>
</dbReference>
<sequence>MVKQTLVTDCGSEPGLISIDTAMALLSTSVTPLAVERIPVAQACQRTLASDTFAAVDLPAFSQSAVDGYALRINGSAPAGSRFTLSGEIRAGQVVDRVLQPQHAVRIFTGGKIPPGTTTVARQEIVQRVSSSGIELLAALEPHRDIRDAGEECRKGSLLAQAGQYLNAGAIAALAMAGVSQVAVYRLPRVALLITGDEVSSRGQAADSVDDGKIHDANGPLLSAWFQQHGIACERFYVEDCMDTVAQTLAQLKANYDLVISTGGVSVGDYDFIRAAAKTSGFEQVFWKVDQKPGKPLFFARCIANETVGKDTGSNEQNNCYLLGLPGNPAAVYVTMQVYGKILLNALQGVSHLPQWFPARLQAPIKADKRERLLRMVYTFVNGEIVVSNPGNQQSHMLGNLFQTNCLVRIPADESLSAGMRVFCQITNLFQAY</sequence>
<dbReference type="GO" id="GO:0046872">
    <property type="term" value="F:metal ion binding"/>
    <property type="evidence" value="ECO:0007669"/>
    <property type="project" value="UniProtKB-UniRule"/>
</dbReference>
<dbReference type="SMART" id="SM00852">
    <property type="entry name" value="MoCF_biosynth"/>
    <property type="match status" value="1"/>
</dbReference>
<dbReference type="PANTHER" id="PTHR10192:SF5">
    <property type="entry name" value="GEPHYRIN"/>
    <property type="match status" value="1"/>
</dbReference>
<dbReference type="InterPro" id="IPR036688">
    <property type="entry name" value="MoeA_C_domain_IV_sf"/>
</dbReference>
<dbReference type="InterPro" id="IPR005111">
    <property type="entry name" value="MoeA_C_domain_IV"/>
</dbReference>
<comment type="function">
    <text evidence="1 6">Catalyzes the insertion of molybdate into adenylated molybdopterin with the concomitant release of AMP.</text>
</comment>
<dbReference type="CDD" id="cd00887">
    <property type="entry name" value="MoeA"/>
    <property type="match status" value="1"/>
</dbReference>
<evidence type="ECO:0000256" key="4">
    <source>
        <dbReference type="ARBA" id="ARBA00023150"/>
    </source>
</evidence>
<dbReference type="Gene3D" id="3.90.105.10">
    <property type="entry name" value="Molybdopterin biosynthesis moea protein, domain 2"/>
    <property type="match status" value="1"/>
</dbReference>
<evidence type="ECO:0000313" key="9">
    <source>
        <dbReference type="Proteomes" id="UP000652567"/>
    </source>
</evidence>
<dbReference type="PANTHER" id="PTHR10192">
    <property type="entry name" value="MOLYBDOPTERIN BIOSYNTHESIS PROTEIN"/>
    <property type="match status" value="1"/>
</dbReference>
<proteinExistence type="inferred from homology"/>
<dbReference type="InterPro" id="IPR001453">
    <property type="entry name" value="MoaB/Mog_dom"/>
</dbReference>
<keyword evidence="9" id="KW-1185">Reference proteome</keyword>
<dbReference type="SUPFAM" id="SSF63867">
    <property type="entry name" value="MoeA C-terminal domain-like"/>
    <property type="match status" value="1"/>
</dbReference>
<comment type="pathway">
    <text evidence="2 6">Cofactor biosynthesis; molybdopterin biosynthesis.</text>
</comment>
<evidence type="ECO:0000256" key="6">
    <source>
        <dbReference type="RuleBase" id="RU365090"/>
    </source>
</evidence>
<keyword evidence="6" id="KW-0479">Metal-binding</keyword>
<dbReference type="GO" id="GO:0061599">
    <property type="term" value="F:molybdopterin molybdotransferase activity"/>
    <property type="evidence" value="ECO:0007669"/>
    <property type="project" value="UniProtKB-UniRule"/>
</dbReference>
<dbReference type="Gene3D" id="2.170.190.11">
    <property type="entry name" value="Molybdopterin biosynthesis moea protein, domain 3"/>
    <property type="match status" value="1"/>
</dbReference>
<dbReference type="Gene3D" id="2.40.340.10">
    <property type="entry name" value="MoeA, C-terminal, domain IV"/>
    <property type="match status" value="1"/>
</dbReference>
<reference evidence="8" key="1">
    <citation type="submission" date="2018-07" db="EMBL/GenBank/DDBJ databases">
        <title>Genome assembly of strain Ka43.</title>
        <authorList>
            <person name="Kukolya J."/>
            <person name="Nagy I."/>
            <person name="Horvath B."/>
            <person name="Toth A."/>
        </authorList>
    </citation>
    <scope>NUCLEOTIDE SEQUENCE</scope>
    <source>
        <strain evidence="8">KB43</strain>
    </source>
</reference>
<dbReference type="Pfam" id="PF03454">
    <property type="entry name" value="MoeA_C"/>
    <property type="match status" value="1"/>
</dbReference>
<comment type="caution">
    <text evidence="8">The sequence shown here is derived from an EMBL/GenBank/DDBJ whole genome shotgun (WGS) entry which is preliminary data.</text>
</comment>
<dbReference type="InterPro" id="IPR038987">
    <property type="entry name" value="MoeA-like"/>
</dbReference>
<dbReference type="InterPro" id="IPR005110">
    <property type="entry name" value="MoeA_linker/N"/>
</dbReference>
<comment type="catalytic activity">
    <reaction evidence="5">
        <text>adenylyl-molybdopterin + molybdate = Mo-molybdopterin + AMP + H(+)</text>
        <dbReference type="Rhea" id="RHEA:35047"/>
        <dbReference type="ChEBI" id="CHEBI:15378"/>
        <dbReference type="ChEBI" id="CHEBI:36264"/>
        <dbReference type="ChEBI" id="CHEBI:62727"/>
        <dbReference type="ChEBI" id="CHEBI:71302"/>
        <dbReference type="ChEBI" id="CHEBI:456215"/>
        <dbReference type="EC" id="2.10.1.1"/>
    </reaction>
</comment>
<feature type="domain" description="MoaB/Mog" evidence="7">
    <location>
        <begin position="191"/>
        <end position="346"/>
    </location>
</feature>
<dbReference type="Pfam" id="PF00994">
    <property type="entry name" value="MoCF_biosynth"/>
    <property type="match status" value="1"/>
</dbReference>
<evidence type="ECO:0000256" key="2">
    <source>
        <dbReference type="ARBA" id="ARBA00005046"/>
    </source>
</evidence>
<dbReference type="GO" id="GO:0006777">
    <property type="term" value="P:Mo-molybdopterin cofactor biosynthetic process"/>
    <property type="evidence" value="ECO:0007669"/>
    <property type="project" value="UniProtKB-UniRule"/>
</dbReference>
<dbReference type="Gene3D" id="3.40.980.10">
    <property type="entry name" value="MoaB/Mog-like domain"/>
    <property type="match status" value="1"/>
</dbReference>
<comment type="cofactor">
    <cofactor evidence="6">
        <name>Mg(2+)</name>
        <dbReference type="ChEBI" id="CHEBI:18420"/>
    </cofactor>
</comment>
<comment type="similarity">
    <text evidence="3 6">Belongs to the MoeA family.</text>
</comment>
<evidence type="ECO:0000256" key="5">
    <source>
        <dbReference type="ARBA" id="ARBA00047317"/>
    </source>
</evidence>
<accession>A0A928V9N0</accession>
<organism evidence="8 9">
    <name type="scientific">Cellvibrio polysaccharolyticus</name>
    <dbReference type="NCBI Taxonomy" id="2082724"/>
    <lineage>
        <taxon>Bacteria</taxon>
        <taxon>Pseudomonadati</taxon>
        <taxon>Pseudomonadota</taxon>
        <taxon>Gammaproteobacteria</taxon>
        <taxon>Cellvibrionales</taxon>
        <taxon>Cellvibrionaceae</taxon>
        <taxon>Cellvibrio</taxon>
    </lineage>
</organism>
<evidence type="ECO:0000259" key="7">
    <source>
        <dbReference type="SMART" id="SM00852"/>
    </source>
</evidence>
<keyword evidence="4 6" id="KW-0501">Molybdenum cofactor biosynthesis</keyword>
<gene>
    <name evidence="8" type="ORF">C4F51_15455</name>
</gene>
<dbReference type="EC" id="2.10.1.1" evidence="6"/>
<dbReference type="SUPFAM" id="SSF53218">
    <property type="entry name" value="Molybdenum cofactor biosynthesis proteins"/>
    <property type="match status" value="1"/>
</dbReference>
<dbReference type="Proteomes" id="UP000652567">
    <property type="component" value="Unassembled WGS sequence"/>
</dbReference>